<dbReference type="PIRSF" id="PIRSF000193">
    <property type="entry name" value="Pyrrol-5-carb_rd"/>
    <property type="match status" value="1"/>
</dbReference>
<evidence type="ECO:0000256" key="5">
    <source>
        <dbReference type="NCBIfam" id="TIGR00112"/>
    </source>
</evidence>
<proteinExistence type="inferred from homology"/>
<feature type="domain" description="Pyrroline-5-carboxylate reductase dimerisation" evidence="8">
    <location>
        <begin position="168"/>
        <end position="274"/>
    </location>
</feature>
<name>B2IJM7_BEII9</name>
<gene>
    <name evidence="4" type="primary">proC</name>
    <name evidence="9" type="ordered locus">Bind_1258</name>
</gene>
<evidence type="ECO:0000259" key="8">
    <source>
        <dbReference type="Pfam" id="PF14748"/>
    </source>
</evidence>
<dbReference type="InterPro" id="IPR000304">
    <property type="entry name" value="Pyrroline-COOH_reductase"/>
</dbReference>
<keyword evidence="4" id="KW-0641">Proline biosynthesis</keyword>
<dbReference type="Proteomes" id="UP000001695">
    <property type="component" value="Chromosome"/>
</dbReference>
<evidence type="ECO:0000256" key="1">
    <source>
        <dbReference type="ARBA" id="ARBA00005525"/>
    </source>
</evidence>
<sequence length="276" mass="28199">MDANDAKSAFPQSLILAGAGKMGSALLHGWLSLGLPAARVGVIEPHPSEPLRERAKTEGFTLTPPAKAPDVLVLAIKPQMLEEAAPALQAYVDENTLIISILAGKTIRNIAERFPRAGAIIRAMPNLPAAIGHGMTGLAASAGLTPHQHALATTLLGAVGAVEWLDDESLIDAVTAISGSGPAYVFYLAECLSRAGAALGLPPAVAERLARATVEGGGALLAHEADTSPAQLRENVTSRGGTTAAALEILMAENGLAPLIERTAAAAQKRAAELSG</sequence>
<dbReference type="InterPro" id="IPR028939">
    <property type="entry name" value="P5C_Rdtase_cat_N"/>
</dbReference>
<dbReference type="NCBIfam" id="TIGR00112">
    <property type="entry name" value="proC"/>
    <property type="match status" value="1"/>
</dbReference>
<comment type="similarity">
    <text evidence="1 4">Belongs to the pyrroline-5-carboxylate reductase family.</text>
</comment>
<dbReference type="EC" id="1.5.1.2" evidence="4 5"/>
<reference evidence="9 10" key="2">
    <citation type="journal article" date="2010" name="J. Bacteriol.">
        <title>Complete genome sequence of Beijerinckia indica subsp. indica.</title>
        <authorList>
            <person name="Tamas I."/>
            <person name="Dedysh S.N."/>
            <person name="Liesack W."/>
            <person name="Stott M.B."/>
            <person name="Alam M."/>
            <person name="Murrell J.C."/>
            <person name="Dunfield P.F."/>
        </authorList>
    </citation>
    <scope>NUCLEOTIDE SEQUENCE [LARGE SCALE GENOMIC DNA]</scope>
    <source>
        <strain evidence="10">ATCC 9039 / DSM 1715 / NCIMB 8712</strain>
    </source>
</reference>
<feature type="binding site" evidence="6">
    <location>
        <begin position="75"/>
        <end position="78"/>
    </location>
    <ligand>
        <name>NADP(+)</name>
        <dbReference type="ChEBI" id="CHEBI:58349"/>
    </ligand>
</feature>
<dbReference type="SUPFAM" id="SSF48179">
    <property type="entry name" value="6-phosphogluconate dehydrogenase C-terminal domain-like"/>
    <property type="match status" value="1"/>
</dbReference>
<dbReference type="RefSeq" id="WP_012384256.1">
    <property type="nucleotide sequence ID" value="NC_010581.1"/>
</dbReference>
<dbReference type="AlphaFoldDB" id="B2IJM7"/>
<dbReference type="HAMAP" id="MF_01925">
    <property type="entry name" value="P5C_reductase"/>
    <property type="match status" value="1"/>
</dbReference>
<comment type="function">
    <text evidence="4">Catalyzes the reduction of 1-pyrroline-5-carboxylate (PCA) to L-proline.</text>
</comment>
<dbReference type="GO" id="GO:0055129">
    <property type="term" value="P:L-proline biosynthetic process"/>
    <property type="evidence" value="ECO:0007669"/>
    <property type="project" value="UniProtKB-UniRule"/>
</dbReference>
<dbReference type="OrthoDB" id="9805754at2"/>
<reference evidence="10" key="1">
    <citation type="submission" date="2008-03" db="EMBL/GenBank/DDBJ databases">
        <title>Complete sequence of chromosome of Beijerinckia indica subsp. indica ATCC 9039.</title>
        <authorList>
            <consortium name="US DOE Joint Genome Institute"/>
            <person name="Copeland A."/>
            <person name="Lucas S."/>
            <person name="Lapidus A."/>
            <person name="Glavina del Rio T."/>
            <person name="Dalin E."/>
            <person name="Tice H."/>
            <person name="Bruce D."/>
            <person name="Goodwin L."/>
            <person name="Pitluck S."/>
            <person name="LaButti K."/>
            <person name="Schmutz J."/>
            <person name="Larimer F."/>
            <person name="Land M."/>
            <person name="Hauser L."/>
            <person name="Kyrpides N."/>
            <person name="Mikhailova N."/>
            <person name="Dunfield P.F."/>
            <person name="Dedysh S.N."/>
            <person name="Liesack W."/>
            <person name="Saw J.H."/>
            <person name="Alam M."/>
            <person name="Chen Y."/>
            <person name="Murrell J.C."/>
            <person name="Richardson P."/>
        </authorList>
    </citation>
    <scope>NUCLEOTIDE SEQUENCE [LARGE SCALE GENOMIC DNA]</scope>
    <source>
        <strain evidence="10">ATCC 9039 / DSM 1715 / NCIMB 8712</strain>
    </source>
</reference>
<keyword evidence="4" id="KW-0963">Cytoplasm</keyword>
<accession>B2IJM7</accession>
<comment type="pathway">
    <text evidence="4">Amino-acid biosynthesis; L-proline biosynthesis; L-proline from L-glutamate 5-semialdehyde: step 1/1.</text>
</comment>
<organism evidence="9 10">
    <name type="scientific">Beijerinckia indica subsp. indica (strain ATCC 9039 / DSM 1715 / NCIMB 8712)</name>
    <dbReference type="NCBI Taxonomy" id="395963"/>
    <lineage>
        <taxon>Bacteria</taxon>
        <taxon>Pseudomonadati</taxon>
        <taxon>Pseudomonadota</taxon>
        <taxon>Alphaproteobacteria</taxon>
        <taxon>Hyphomicrobiales</taxon>
        <taxon>Beijerinckiaceae</taxon>
        <taxon>Beijerinckia</taxon>
    </lineage>
</organism>
<dbReference type="Pfam" id="PF03807">
    <property type="entry name" value="F420_oxidored"/>
    <property type="match status" value="1"/>
</dbReference>
<comment type="subcellular location">
    <subcellularLocation>
        <location evidence="4">Cytoplasm</location>
    </subcellularLocation>
</comment>
<dbReference type="UniPathway" id="UPA00098">
    <property type="reaction ID" value="UER00361"/>
</dbReference>
<dbReference type="InterPro" id="IPR036291">
    <property type="entry name" value="NAD(P)-bd_dom_sf"/>
</dbReference>
<evidence type="ECO:0000256" key="6">
    <source>
        <dbReference type="PIRSR" id="PIRSR000193-1"/>
    </source>
</evidence>
<dbReference type="HOGENOM" id="CLU_042344_0_1_5"/>
<keyword evidence="3 4" id="KW-0560">Oxidoreductase</keyword>
<dbReference type="Pfam" id="PF14748">
    <property type="entry name" value="P5CR_dimer"/>
    <property type="match status" value="1"/>
</dbReference>
<dbReference type="InterPro" id="IPR029036">
    <property type="entry name" value="P5CR_dimer"/>
</dbReference>
<evidence type="ECO:0000256" key="2">
    <source>
        <dbReference type="ARBA" id="ARBA00022857"/>
    </source>
</evidence>
<dbReference type="SUPFAM" id="SSF51735">
    <property type="entry name" value="NAD(P)-binding Rossmann-fold domains"/>
    <property type="match status" value="1"/>
</dbReference>
<keyword evidence="2 4" id="KW-0521">NADP</keyword>
<dbReference type="STRING" id="395963.Bind_1258"/>
<dbReference type="PANTHER" id="PTHR11645:SF0">
    <property type="entry name" value="PYRROLINE-5-CARBOXYLATE REDUCTASE 3"/>
    <property type="match status" value="1"/>
</dbReference>
<keyword evidence="10" id="KW-1185">Reference proteome</keyword>
<keyword evidence="4" id="KW-0028">Amino-acid biosynthesis</keyword>
<evidence type="ECO:0000313" key="9">
    <source>
        <dbReference type="EMBL" id="ACB94899.1"/>
    </source>
</evidence>
<dbReference type="InterPro" id="IPR008927">
    <property type="entry name" value="6-PGluconate_DH-like_C_sf"/>
</dbReference>
<evidence type="ECO:0000259" key="7">
    <source>
        <dbReference type="Pfam" id="PF03807"/>
    </source>
</evidence>
<dbReference type="PANTHER" id="PTHR11645">
    <property type="entry name" value="PYRROLINE-5-CARBOXYLATE REDUCTASE"/>
    <property type="match status" value="1"/>
</dbReference>
<feature type="domain" description="Pyrroline-5-carboxylate reductase catalytic N-terminal" evidence="7">
    <location>
        <begin position="15"/>
        <end position="104"/>
    </location>
</feature>
<dbReference type="GO" id="GO:0005737">
    <property type="term" value="C:cytoplasm"/>
    <property type="evidence" value="ECO:0007669"/>
    <property type="project" value="UniProtKB-SubCell"/>
</dbReference>
<dbReference type="KEGG" id="bid:Bind_1258"/>
<comment type="catalytic activity">
    <reaction evidence="4">
        <text>L-proline + NAD(+) = (S)-1-pyrroline-5-carboxylate + NADH + 2 H(+)</text>
        <dbReference type="Rhea" id="RHEA:14105"/>
        <dbReference type="ChEBI" id="CHEBI:15378"/>
        <dbReference type="ChEBI" id="CHEBI:17388"/>
        <dbReference type="ChEBI" id="CHEBI:57540"/>
        <dbReference type="ChEBI" id="CHEBI:57945"/>
        <dbReference type="ChEBI" id="CHEBI:60039"/>
        <dbReference type="EC" id="1.5.1.2"/>
    </reaction>
</comment>
<comment type="catalytic activity">
    <reaction evidence="4">
        <text>L-proline + NADP(+) = (S)-1-pyrroline-5-carboxylate + NADPH + 2 H(+)</text>
        <dbReference type="Rhea" id="RHEA:14109"/>
        <dbReference type="ChEBI" id="CHEBI:15378"/>
        <dbReference type="ChEBI" id="CHEBI:17388"/>
        <dbReference type="ChEBI" id="CHEBI:57783"/>
        <dbReference type="ChEBI" id="CHEBI:58349"/>
        <dbReference type="ChEBI" id="CHEBI:60039"/>
        <dbReference type="EC" id="1.5.1.2"/>
    </reaction>
</comment>
<dbReference type="Gene3D" id="3.40.50.720">
    <property type="entry name" value="NAD(P)-binding Rossmann-like Domain"/>
    <property type="match status" value="1"/>
</dbReference>
<dbReference type="eggNOG" id="COG0345">
    <property type="taxonomic scope" value="Bacteria"/>
</dbReference>
<evidence type="ECO:0000256" key="4">
    <source>
        <dbReference type="HAMAP-Rule" id="MF_01925"/>
    </source>
</evidence>
<dbReference type="GO" id="GO:0004735">
    <property type="term" value="F:pyrroline-5-carboxylate reductase activity"/>
    <property type="evidence" value="ECO:0007669"/>
    <property type="project" value="UniProtKB-UniRule"/>
</dbReference>
<dbReference type="EMBL" id="CP001016">
    <property type="protein sequence ID" value="ACB94899.1"/>
    <property type="molecule type" value="Genomic_DNA"/>
</dbReference>
<protein>
    <recommendedName>
        <fullName evidence="4 5">Pyrroline-5-carboxylate reductase</fullName>
        <shortName evidence="4">P5C reductase</shortName>
        <shortName evidence="4">P5CR</shortName>
        <ecNumber evidence="4 5">1.5.1.2</ecNumber>
    </recommendedName>
    <alternativeName>
        <fullName evidence="4">PCA reductase</fullName>
    </alternativeName>
</protein>
<evidence type="ECO:0000256" key="3">
    <source>
        <dbReference type="ARBA" id="ARBA00023002"/>
    </source>
</evidence>
<dbReference type="Gene3D" id="1.10.3730.10">
    <property type="entry name" value="ProC C-terminal domain-like"/>
    <property type="match status" value="1"/>
</dbReference>
<evidence type="ECO:0000313" key="10">
    <source>
        <dbReference type="Proteomes" id="UP000001695"/>
    </source>
</evidence>
<dbReference type="FunFam" id="1.10.3730.10:FF:000001">
    <property type="entry name" value="Pyrroline-5-carboxylate reductase"/>
    <property type="match status" value="1"/>
</dbReference>